<comment type="caution">
    <text evidence="1">The sequence shown here is derived from an EMBL/GenBank/DDBJ whole genome shotgun (WGS) entry which is preliminary data.</text>
</comment>
<protein>
    <submittedName>
        <fullName evidence="1">Uncharacterized protein</fullName>
    </submittedName>
</protein>
<evidence type="ECO:0000313" key="1">
    <source>
        <dbReference type="EMBL" id="KAG2304070.1"/>
    </source>
</evidence>
<sequence>MGSVCSSGFKDDDHDKKKLRSTLVVDVDDDKSRGFSGKLKSMRRKRPLIRIILTITVGKAPSLMRITSTFPVNSGPCLR</sequence>
<dbReference type="EMBL" id="JAAMPC010000007">
    <property type="protein sequence ID" value="KAG2304070.1"/>
    <property type="molecule type" value="Genomic_DNA"/>
</dbReference>
<name>A0A8X7SCJ5_BRACI</name>
<reference evidence="1 2" key="1">
    <citation type="submission" date="2020-02" db="EMBL/GenBank/DDBJ databases">
        <authorList>
            <person name="Ma Q."/>
            <person name="Huang Y."/>
            <person name="Song X."/>
            <person name="Pei D."/>
        </authorList>
    </citation>
    <scope>NUCLEOTIDE SEQUENCE [LARGE SCALE GENOMIC DNA]</scope>
    <source>
        <strain evidence="1">Sxm20200214</strain>
        <tissue evidence="1">Leaf</tissue>
    </source>
</reference>
<accession>A0A8X7SCJ5</accession>
<keyword evidence="2" id="KW-1185">Reference proteome</keyword>
<evidence type="ECO:0000313" key="2">
    <source>
        <dbReference type="Proteomes" id="UP000886595"/>
    </source>
</evidence>
<gene>
    <name evidence="1" type="ORF">Bca52824_032721</name>
</gene>
<dbReference type="AlphaFoldDB" id="A0A8X7SCJ5"/>
<proteinExistence type="predicted"/>
<organism evidence="1 2">
    <name type="scientific">Brassica carinata</name>
    <name type="common">Ethiopian mustard</name>
    <name type="synonym">Abyssinian cabbage</name>
    <dbReference type="NCBI Taxonomy" id="52824"/>
    <lineage>
        <taxon>Eukaryota</taxon>
        <taxon>Viridiplantae</taxon>
        <taxon>Streptophyta</taxon>
        <taxon>Embryophyta</taxon>
        <taxon>Tracheophyta</taxon>
        <taxon>Spermatophyta</taxon>
        <taxon>Magnoliopsida</taxon>
        <taxon>eudicotyledons</taxon>
        <taxon>Gunneridae</taxon>
        <taxon>Pentapetalae</taxon>
        <taxon>rosids</taxon>
        <taxon>malvids</taxon>
        <taxon>Brassicales</taxon>
        <taxon>Brassicaceae</taxon>
        <taxon>Brassiceae</taxon>
        <taxon>Brassica</taxon>
    </lineage>
</organism>
<dbReference type="Proteomes" id="UP000886595">
    <property type="component" value="Unassembled WGS sequence"/>
</dbReference>